<dbReference type="Proteomes" id="UP000011014">
    <property type="component" value="Unassembled WGS sequence"/>
</dbReference>
<evidence type="ECO:0000259" key="2">
    <source>
        <dbReference type="Pfam" id="PF00930"/>
    </source>
</evidence>
<dbReference type="InterPro" id="IPR001375">
    <property type="entry name" value="Peptidase_S9_cat"/>
</dbReference>
<dbReference type="Gene3D" id="2.140.10.30">
    <property type="entry name" value="Dipeptidylpeptidase IV, N-terminal domain"/>
    <property type="match status" value="1"/>
</dbReference>
<feature type="domain" description="Dipeptidylpeptidase IV N-terminal" evidence="2">
    <location>
        <begin position="164"/>
        <end position="559"/>
    </location>
</feature>
<dbReference type="GO" id="GO:0006508">
    <property type="term" value="P:proteolysis"/>
    <property type="evidence" value="ECO:0007669"/>
    <property type="project" value="InterPro"/>
</dbReference>
<dbReference type="PANTHER" id="PTHR11731:SF193">
    <property type="entry name" value="DIPEPTIDYL PEPTIDASE 9"/>
    <property type="match status" value="1"/>
</dbReference>
<sequence>MDSVPEMRGSQNGIHPRIPVSYDLYKELKSEASSEMQEGNVSCLKFVPLPSTVGKCRLAFMGRSSNPMAAPDPNLMFIDVDPLLRNVDLTNWSDLIKPLRIDDRKKQRSVQHDLLLERKRQSPTKGVNDFSFTGNRLLIHGGKTSIFYADVGEIPKFVTHEVPALDDEPRMDPKLCPGDVNFMAFYRNGNLWLQNIKKNGEVFQLTIAGQENKDFKGIYAGWVNYLIQEEFDRYSGYYWQETQSRTQRIVYEVSDESELETLTYVNHVAVAQKICRAGGATSGSARSAAATEAVFPSTGSENPKTDIRFVEFELPGSDAEDNLNVRRYKLPMPLMEYLPWTETEKQGYVVRYGWLGEAGIWAHVLTRLQNKSAVVFIPITSFIDEESVISDDFVQTSPVFILHQWTSETWIKETDSVHFFDLKMAENGEEGRLEFIFHFENMAGFEHLFHLTSMVNWNSERIADLPTIICETMIRPITSGNWQVLNTGIDIDFANQLVYFQGTRDSPLETHLYRVNYAKGSAHNESCLRLTKAKFTHFEISVFIKENLFLVKSSNLTTPTSIEAYRLVIFLKEGVCPRPLAYLADDVDAPGPEIFSFKNSDGDEIFGQIYKPENFDSSKKYPTIVYVYGGPRVQNIKNQFSASRSERHRMYSKFGYVVLTFDNRGSDNRGLKFEGVIKNHMGFFEVQDQVEGVKYVSQTMGIIDENRVAIEGWSYGGFMSLMAIAQYPGVFKIAISGAPVVDWRLYDSAYTERYLGLPEENPQAYNDSSVVQQVQNLPDEPNRLLLFHGMIDENVITTNMMVLIEKLTRACKPYDLKLFVQERHSMRSSRTVEYYEMTVLTYLQQFL</sequence>
<dbReference type="AlphaFoldDB" id="E4YA76"/>
<dbReference type="ESTHER" id="oikdi-e4ya76">
    <property type="family name" value="DPP4N_Peptidase_S9"/>
</dbReference>
<dbReference type="Pfam" id="PF00326">
    <property type="entry name" value="Peptidase_S9"/>
    <property type="match status" value="1"/>
</dbReference>
<accession>E4YA76</accession>
<feature type="domain" description="Peptidase S9 prolyl oligopeptidase catalytic" evidence="1">
    <location>
        <begin position="649"/>
        <end position="845"/>
    </location>
</feature>
<evidence type="ECO:0000313" key="3">
    <source>
        <dbReference type="EMBL" id="CBY32463.1"/>
    </source>
</evidence>
<dbReference type="PANTHER" id="PTHR11731">
    <property type="entry name" value="PROTEASE FAMILY S9B,C DIPEPTIDYL-PEPTIDASE IV-RELATED"/>
    <property type="match status" value="1"/>
</dbReference>
<reference evidence="3" key="1">
    <citation type="journal article" date="2010" name="Science">
        <title>Plasticity of animal genome architecture unmasked by rapid evolution of a pelagic tunicate.</title>
        <authorList>
            <person name="Denoeud F."/>
            <person name="Henriet S."/>
            <person name="Mungpakdee S."/>
            <person name="Aury J.M."/>
            <person name="Da Silva C."/>
            <person name="Brinkmann H."/>
            <person name="Mikhaleva J."/>
            <person name="Olsen L.C."/>
            <person name="Jubin C."/>
            <person name="Canestro C."/>
            <person name="Bouquet J.M."/>
            <person name="Danks G."/>
            <person name="Poulain J."/>
            <person name="Campsteijn C."/>
            <person name="Adamski M."/>
            <person name="Cross I."/>
            <person name="Yadetie F."/>
            <person name="Muffato M."/>
            <person name="Louis A."/>
            <person name="Butcher S."/>
            <person name="Tsagkogeorga G."/>
            <person name="Konrad A."/>
            <person name="Singh S."/>
            <person name="Jensen M.F."/>
            <person name="Cong E.H."/>
            <person name="Eikeseth-Otteraa H."/>
            <person name="Noel B."/>
            <person name="Anthouard V."/>
            <person name="Porcel B.M."/>
            <person name="Kachouri-Lafond R."/>
            <person name="Nishino A."/>
            <person name="Ugolini M."/>
            <person name="Chourrout P."/>
            <person name="Nishida H."/>
            <person name="Aasland R."/>
            <person name="Huzurbazar S."/>
            <person name="Westhof E."/>
            <person name="Delsuc F."/>
            <person name="Lehrach H."/>
            <person name="Reinhardt R."/>
            <person name="Weissenbach J."/>
            <person name="Roy S.W."/>
            <person name="Artiguenave F."/>
            <person name="Postlethwait J.H."/>
            <person name="Manak J.R."/>
            <person name="Thompson E.M."/>
            <person name="Jaillon O."/>
            <person name="Du Pasquier L."/>
            <person name="Boudinot P."/>
            <person name="Liberles D.A."/>
            <person name="Volff J.N."/>
            <person name="Philippe H."/>
            <person name="Lenhard B."/>
            <person name="Roest Crollius H."/>
            <person name="Wincker P."/>
            <person name="Chourrout D."/>
        </authorList>
    </citation>
    <scope>NUCLEOTIDE SEQUENCE [LARGE SCALE GENOMIC DNA]</scope>
</reference>
<organism evidence="3">
    <name type="scientific">Oikopleura dioica</name>
    <name type="common">Tunicate</name>
    <dbReference type="NCBI Taxonomy" id="34765"/>
    <lineage>
        <taxon>Eukaryota</taxon>
        <taxon>Metazoa</taxon>
        <taxon>Chordata</taxon>
        <taxon>Tunicata</taxon>
        <taxon>Appendicularia</taxon>
        <taxon>Copelata</taxon>
        <taxon>Oikopleuridae</taxon>
        <taxon>Oikopleura</taxon>
    </lineage>
</organism>
<dbReference type="SUPFAM" id="SSF82171">
    <property type="entry name" value="DPP6 N-terminal domain-like"/>
    <property type="match status" value="1"/>
</dbReference>
<dbReference type="Pfam" id="PF00930">
    <property type="entry name" value="DPPIV_N"/>
    <property type="match status" value="1"/>
</dbReference>
<dbReference type="Gene3D" id="3.40.50.1820">
    <property type="entry name" value="alpha/beta hydrolase"/>
    <property type="match status" value="1"/>
</dbReference>
<evidence type="ECO:0000259" key="1">
    <source>
        <dbReference type="Pfam" id="PF00326"/>
    </source>
</evidence>
<dbReference type="InterPro" id="IPR002469">
    <property type="entry name" value="Peptidase_S9B_N"/>
</dbReference>
<dbReference type="InterPro" id="IPR050278">
    <property type="entry name" value="Serine_Prot_S9B/DPPIV"/>
</dbReference>
<name>E4YA76_OIKDI</name>
<protein>
    <submittedName>
        <fullName evidence="3">Uncharacterized protein</fullName>
    </submittedName>
</protein>
<dbReference type="InterPro" id="IPR029058">
    <property type="entry name" value="AB_hydrolase_fold"/>
</dbReference>
<dbReference type="GO" id="GO:0008239">
    <property type="term" value="F:dipeptidyl-peptidase activity"/>
    <property type="evidence" value="ECO:0007669"/>
    <property type="project" value="TreeGrafter"/>
</dbReference>
<gene>
    <name evidence="3" type="ORF">GSOID_T00031800001</name>
</gene>
<proteinExistence type="predicted"/>
<dbReference type="GO" id="GO:0008236">
    <property type="term" value="F:serine-type peptidase activity"/>
    <property type="evidence" value="ECO:0007669"/>
    <property type="project" value="InterPro"/>
</dbReference>
<dbReference type="SUPFAM" id="SSF53474">
    <property type="entry name" value="alpha/beta-Hydrolases"/>
    <property type="match status" value="1"/>
</dbReference>
<dbReference type="EMBL" id="FN654355">
    <property type="protein sequence ID" value="CBY32463.1"/>
    <property type="molecule type" value="Genomic_DNA"/>
</dbReference>